<feature type="coiled-coil region" evidence="1">
    <location>
        <begin position="41"/>
        <end position="75"/>
    </location>
</feature>
<name>A0AAW8RBU9_CARDV</name>
<organism evidence="3 4">
    <name type="scientific">Carnobacterium divergens</name>
    <name type="common">Lactobacillus divergens</name>
    <dbReference type="NCBI Taxonomy" id="2748"/>
    <lineage>
        <taxon>Bacteria</taxon>
        <taxon>Bacillati</taxon>
        <taxon>Bacillota</taxon>
        <taxon>Bacilli</taxon>
        <taxon>Lactobacillales</taxon>
        <taxon>Carnobacteriaceae</taxon>
        <taxon>Carnobacterium</taxon>
    </lineage>
</organism>
<feature type="coiled-coil region" evidence="1">
    <location>
        <begin position="773"/>
        <end position="807"/>
    </location>
</feature>
<dbReference type="NCBIfam" id="NF041498">
    <property type="entry name" value="MobP2"/>
    <property type="match status" value="1"/>
</dbReference>
<dbReference type="Pfam" id="PF18555">
    <property type="entry name" value="MobL"/>
    <property type="match status" value="1"/>
</dbReference>
<dbReference type="AlphaFoldDB" id="A0AAW8RBU9"/>
<feature type="region of interest" description="Disordered" evidence="2">
    <location>
        <begin position="694"/>
        <end position="723"/>
    </location>
</feature>
<dbReference type="InterPro" id="IPR041073">
    <property type="entry name" value="MobL"/>
</dbReference>
<feature type="compositionally biased region" description="Basic and acidic residues" evidence="2">
    <location>
        <begin position="694"/>
        <end position="706"/>
    </location>
</feature>
<evidence type="ECO:0000313" key="4">
    <source>
        <dbReference type="Proteomes" id="UP001249945"/>
    </source>
</evidence>
<dbReference type="RefSeq" id="WP_311780773.1">
    <property type="nucleotide sequence ID" value="NZ_JALRMR010000014.1"/>
</dbReference>
<accession>A0AAW8RBU9</accession>
<dbReference type="InterPro" id="IPR048101">
    <property type="entry name" value="MobP2"/>
</dbReference>
<proteinExistence type="predicted"/>
<reference evidence="3" key="1">
    <citation type="submission" date="2022-04" db="EMBL/GenBank/DDBJ databases">
        <title>Draft genome sequences of lactic acid bacteria (LAB) strains involved in meat spoilage.</title>
        <authorList>
            <person name="Palevich N."/>
        </authorList>
    </citation>
    <scope>NUCLEOTIDE SEQUENCE</scope>
    <source>
        <strain evidence="3">9-14</strain>
    </source>
</reference>
<evidence type="ECO:0000313" key="3">
    <source>
        <dbReference type="EMBL" id="MDT1974952.1"/>
    </source>
</evidence>
<comment type="caution">
    <text evidence="3">The sequence shown here is derived from an EMBL/GenBank/DDBJ whole genome shotgun (WGS) entry which is preliminary data.</text>
</comment>
<gene>
    <name evidence="3" type="primary">mobL</name>
    <name evidence="3" type="ORF">MX635_11155</name>
</gene>
<evidence type="ECO:0000256" key="2">
    <source>
        <dbReference type="SAM" id="MobiDB-lite"/>
    </source>
</evidence>
<protein>
    <submittedName>
        <fullName evidence="3">Relaxase MobL</fullName>
    </submittedName>
</protein>
<dbReference type="Proteomes" id="UP001249945">
    <property type="component" value="Unassembled WGS sequence"/>
</dbReference>
<dbReference type="EMBL" id="JALRMR010000014">
    <property type="protein sequence ID" value="MDT1974952.1"/>
    <property type="molecule type" value="Genomic_DNA"/>
</dbReference>
<evidence type="ECO:0000256" key="1">
    <source>
        <dbReference type="SAM" id="Coils"/>
    </source>
</evidence>
<sequence length="814" mass="94811">MAHPSIILTSEFEVPGGNNYGNYIRYMTRQGVLEAKGDNLTSVERNELDRINKAIAELESDKKKEIKKSSHFEKEVTDIEAEAMELLKHDIFSDVEQSEDFSNYISYMGRTNALKSKEKLNPDELEQLDYMETKASEFMGKIKDQTKSKMPKEQSLSTGLFTLDKNDLTAREEQEMAKKFSKASKKGSILYKDVISFDTAALIKEGIYNPETKELDREPLIAAGRKMMKKFFDNESLNETGIWTGMIHYNTNHFHIHFAATELENTRKSMVIKNDGKEIIQPRGKRKLSVIDSMKSDFANDIFRRREVQERRSELRNTLVQEIKTELNNDTIEPHKALVYDIYCGLPANRKDWNYKRLKPATKEKLDQLVTKLMKENPNFEDYQNLLREESAFRKTLYGETKRNDKDYFKNQSEDIQKRLGNSFLKELKSCEIELNKVNNIVFESKLAINERRKEARIALEERKKEAQKFLLDLEENTENSTNAKMNDKEIDSPIKEEEFPRESNLGKYSTFNQSKIKSQFPEATFVQGKYSWVKEGRKLKSDALPIEVSSPVFELDESGEPTKKVIYFETIQIYDISQTEKRVVDQKHIEGRKGSFVPENEMGSIKEEKELPRESNLGKYSKFNQSKIKNQFPEATFVQGEYSWVKEGRKLKSDALPIEISSPVFELDATGEPTKRVIHFETIQIYDISQTEKRSIDQNHPEGRKGSFVPENGKESMKNGKTKSYDYSLFTDGTYQTYTYEQQQLYYARLLSSKEIEKKASYESEKPFFVSHKTVNNLKQAVNNEYEDYKNERAFAQTQRKVEQAKKQQAYDR</sequence>
<keyword evidence="1" id="KW-0175">Coiled coil</keyword>